<feature type="compositionally biased region" description="Basic and acidic residues" evidence="1">
    <location>
        <begin position="28"/>
        <end position="44"/>
    </location>
</feature>
<sequence>MSEQTTAARNFSGQDMAIVPPSQPLLKQGDKPVYRANDGQDCKERHWRRRTATQIRTVQRPGPKRPRKRRRGRLRREEKGEESGEEEDDTTSEEEELQPAPALKPELNPTNLSKRQLPLLPNKRAKTGN</sequence>
<reference evidence="3" key="1">
    <citation type="submission" date="2021-01" db="EMBL/GenBank/DDBJ databases">
        <title>Caligus Genome Assembly.</title>
        <authorList>
            <person name="Gallardo-Escarate C."/>
        </authorList>
    </citation>
    <scope>NUCLEOTIDE SEQUENCE [LARGE SCALE GENOMIC DNA]</scope>
</reference>
<name>A0A7T8JTJ7_CALRO</name>
<dbReference type="AlphaFoldDB" id="A0A7T8JTJ7"/>
<evidence type="ECO:0000313" key="3">
    <source>
        <dbReference type="Proteomes" id="UP000595437"/>
    </source>
</evidence>
<protein>
    <submittedName>
        <fullName evidence="2">Uncharacterized protein</fullName>
    </submittedName>
</protein>
<feature type="region of interest" description="Disordered" evidence="1">
    <location>
        <begin position="1"/>
        <end position="129"/>
    </location>
</feature>
<accession>A0A7T8JTJ7</accession>
<proteinExistence type="predicted"/>
<keyword evidence="3" id="KW-1185">Reference proteome</keyword>
<feature type="compositionally biased region" description="Basic residues" evidence="1">
    <location>
        <begin position="62"/>
        <end position="74"/>
    </location>
</feature>
<gene>
    <name evidence="2" type="ORF">FKW44_025193</name>
</gene>
<feature type="compositionally biased region" description="Acidic residues" evidence="1">
    <location>
        <begin position="83"/>
        <end position="97"/>
    </location>
</feature>
<dbReference type="Proteomes" id="UP000595437">
    <property type="component" value="Chromosome 21"/>
</dbReference>
<feature type="compositionally biased region" description="Polar residues" evidence="1">
    <location>
        <begin position="1"/>
        <end position="13"/>
    </location>
</feature>
<organism evidence="2 3">
    <name type="scientific">Caligus rogercresseyi</name>
    <name type="common">Sea louse</name>
    <dbReference type="NCBI Taxonomy" id="217165"/>
    <lineage>
        <taxon>Eukaryota</taxon>
        <taxon>Metazoa</taxon>
        <taxon>Ecdysozoa</taxon>
        <taxon>Arthropoda</taxon>
        <taxon>Crustacea</taxon>
        <taxon>Multicrustacea</taxon>
        <taxon>Hexanauplia</taxon>
        <taxon>Copepoda</taxon>
        <taxon>Siphonostomatoida</taxon>
        <taxon>Caligidae</taxon>
        <taxon>Caligus</taxon>
    </lineage>
</organism>
<dbReference type="EMBL" id="CP045910">
    <property type="protein sequence ID" value="QQP31558.1"/>
    <property type="molecule type" value="Genomic_DNA"/>
</dbReference>
<evidence type="ECO:0000256" key="1">
    <source>
        <dbReference type="SAM" id="MobiDB-lite"/>
    </source>
</evidence>
<evidence type="ECO:0000313" key="2">
    <source>
        <dbReference type="EMBL" id="QQP31558.1"/>
    </source>
</evidence>